<dbReference type="PANTHER" id="PTHR30352:SF22">
    <property type="entry name" value="PYRUVATE FORMATE-LYASE ACTIVATING ENZYME HOMOLOG"/>
    <property type="match status" value="1"/>
</dbReference>
<dbReference type="GO" id="GO:0046872">
    <property type="term" value="F:metal ion binding"/>
    <property type="evidence" value="ECO:0007669"/>
    <property type="project" value="UniProtKB-KW"/>
</dbReference>
<dbReference type="Gene3D" id="3.20.20.70">
    <property type="entry name" value="Aldolase class I"/>
    <property type="match status" value="1"/>
</dbReference>
<evidence type="ECO:0000256" key="1">
    <source>
        <dbReference type="ARBA" id="ARBA00022485"/>
    </source>
</evidence>
<dbReference type="GO" id="GO:0051539">
    <property type="term" value="F:4 iron, 4 sulfur cluster binding"/>
    <property type="evidence" value="ECO:0007669"/>
    <property type="project" value="UniProtKB-KW"/>
</dbReference>
<accession>A0A9W6D0S2</accession>
<keyword evidence="2 6" id="KW-0949">S-adenosyl-L-methionine</keyword>
<dbReference type="InterPro" id="IPR034457">
    <property type="entry name" value="Organic_radical-activating"/>
</dbReference>
<keyword evidence="9" id="KW-1185">Reference proteome</keyword>
<protein>
    <submittedName>
        <fullName evidence="8">Radical SAM protein</fullName>
    </submittedName>
</protein>
<keyword evidence="1" id="KW-0004">4Fe-4S</keyword>
<feature type="binding site" evidence="6">
    <location>
        <position position="84"/>
    </location>
    <ligand>
        <name>[4Fe-4S] cluster</name>
        <dbReference type="ChEBI" id="CHEBI:49883"/>
        <note>4Fe-4S-S-AdoMet</note>
    </ligand>
</feature>
<dbReference type="InterPro" id="IPR013785">
    <property type="entry name" value="Aldolase_TIM"/>
</dbReference>
<dbReference type="GO" id="GO:0003824">
    <property type="term" value="F:catalytic activity"/>
    <property type="evidence" value="ECO:0007669"/>
    <property type="project" value="InterPro"/>
</dbReference>
<reference evidence="8" key="1">
    <citation type="submission" date="2022-12" db="EMBL/GenBank/DDBJ databases">
        <title>Reference genome sequencing for broad-spectrum identification of bacterial and archaeal isolates by mass spectrometry.</title>
        <authorList>
            <person name="Sekiguchi Y."/>
            <person name="Tourlousse D.M."/>
        </authorList>
    </citation>
    <scope>NUCLEOTIDE SEQUENCE</scope>
    <source>
        <strain evidence="8">ASRB1</strain>
    </source>
</reference>
<evidence type="ECO:0000256" key="5">
    <source>
        <dbReference type="ARBA" id="ARBA00023014"/>
    </source>
</evidence>
<dbReference type="PIRSF" id="PIRSF004869">
    <property type="entry name" value="PflX_prd"/>
    <property type="match status" value="1"/>
</dbReference>
<dbReference type="CDD" id="cd01335">
    <property type="entry name" value="Radical_SAM"/>
    <property type="match status" value="1"/>
</dbReference>
<name>A0A9W6D0S2_9BACT</name>
<feature type="binding site" evidence="6">
    <location>
        <position position="77"/>
    </location>
    <ligand>
        <name>[4Fe-4S] cluster</name>
        <dbReference type="ChEBI" id="CHEBI:49883"/>
        <note>4Fe-4S-S-AdoMet</note>
    </ligand>
</feature>
<feature type="domain" description="Radical SAM core" evidence="7">
    <location>
        <begin position="73"/>
        <end position="207"/>
    </location>
</feature>
<dbReference type="AlphaFoldDB" id="A0A9W6D0S2"/>
<dbReference type="Proteomes" id="UP001144372">
    <property type="component" value="Unassembled WGS sequence"/>
</dbReference>
<keyword evidence="3 6" id="KW-0479">Metal-binding</keyword>
<evidence type="ECO:0000259" key="7">
    <source>
        <dbReference type="Pfam" id="PF04055"/>
    </source>
</evidence>
<dbReference type="PANTHER" id="PTHR30352">
    <property type="entry name" value="PYRUVATE FORMATE-LYASE-ACTIVATING ENZYME"/>
    <property type="match status" value="1"/>
</dbReference>
<evidence type="ECO:0000256" key="2">
    <source>
        <dbReference type="ARBA" id="ARBA00022691"/>
    </source>
</evidence>
<evidence type="ECO:0000313" key="8">
    <source>
        <dbReference type="EMBL" id="GLI33937.1"/>
    </source>
</evidence>
<feature type="binding site" evidence="6">
    <location>
        <position position="81"/>
    </location>
    <ligand>
        <name>[4Fe-4S] cluster</name>
        <dbReference type="ChEBI" id="CHEBI:49883"/>
        <note>4Fe-4S-S-AdoMet</note>
    </ligand>
</feature>
<organism evidence="8 9">
    <name type="scientific">Desulforhabdus amnigena</name>
    <dbReference type="NCBI Taxonomy" id="40218"/>
    <lineage>
        <taxon>Bacteria</taxon>
        <taxon>Pseudomonadati</taxon>
        <taxon>Thermodesulfobacteriota</taxon>
        <taxon>Syntrophobacteria</taxon>
        <taxon>Syntrophobacterales</taxon>
        <taxon>Syntrophobacteraceae</taxon>
        <taxon>Desulforhabdus</taxon>
    </lineage>
</organism>
<dbReference type="SFLD" id="SFLDS00029">
    <property type="entry name" value="Radical_SAM"/>
    <property type="match status" value="1"/>
</dbReference>
<comment type="caution">
    <text evidence="8">The sequence shown here is derived from an EMBL/GenBank/DDBJ whole genome shotgun (WGS) entry which is preliminary data.</text>
</comment>
<dbReference type="InterPro" id="IPR016431">
    <property type="entry name" value="Pyrv-formate_lyase-activ_prd"/>
</dbReference>
<dbReference type="EMBL" id="BSDR01000001">
    <property type="protein sequence ID" value="GLI33937.1"/>
    <property type="molecule type" value="Genomic_DNA"/>
</dbReference>
<proteinExistence type="predicted"/>
<comment type="cofactor">
    <cofactor evidence="6">
        <name>[4Fe-4S] cluster</name>
        <dbReference type="ChEBI" id="CHEBI:49883"/>
    </cofactor>
    <text evidence="6">Binds 1 [4Fe-4S] cluster. The cluster is coordinated with 3 cysteines and an exchangeable S-adenosyl-L-methionine.</text>
</comment>
<evidence type="ECO:0000256" key="4">
    <source>
        <dbReference type="ARBA" id="ARBA00023004"/>
    </source>
</evidence>
<dbReference type="InterPro" id="IPR058240">
    <property type="entry name" value="rSAM_sf"/>
</dbReference>
<keyword evidence="5 6" id="KW-0411">Iron-sulfur</keyword>
<keyword evidence="4 6" id="KW-0408">Iron</keyword>
<dbReference type="Pfam" id="PF04055">
    <property type="entry name" value="Radical_SAM"/>
    <property type="match status" value="1"/>
</dbReference>
<evidence type="ECO:0000313" key="9">
    <source>
        <dbReference type="Proteomes" id="UP001144372"/>
    </source>
</evidence>
<evidence type="ECO:0000256" key="6">
    <source>
        <dbReference type="PIRSR" id="PIRSR004869-50"/>
    </source>
</evidence>
<gene>
    <name evidence="8" type="ORF">DAMNIGENAA_13700</name>
</gene>
<dbReference type="SUPFAM" id="SSF102114">
    <property type="entry name" value="Radical SAM enzymes"/>
    <property type="match status" value="1"/>
</dbReference>
<sequence length="296" mass="33027">MGEKDSGYCGIRTGDKNSLRLDGRSRARVSCYYDPLPTNCVADWVCPGGTGAGYPVYANDCGTEVGFYNLAVFFEGCNFNCLYCQNWSFKRSGLSKGTWRSVDSLVDEVNDETSCVCFFGGDPTPQLPYALRVSEEMRRRHPDRILRICWETNLSMNPAWLKPMARLSLESGGCVKADLKAWDPHIHEALCGCDNRQVLENFACLAEWVPLRPEPPLLVASTLLVPGYVGEEEVYKIASFIASLNPDIPYALLAFTPQFCLEDFPTTSRDQAAACLKVAKEAGLRRVRLGNRHFIH</sequence>
<evidence type="ECO:0000256" key="3">
    <source>
        <dbReference type="ARBA" id="ARBA00022723"/>
    </source>
</evidence>
<dbReference type="InterPro" id="IPR007197">
    <property type="entry name" value="rSAM"/>
</dbReference>